<protein>
    <submittedName>
        <fullName evidence="11">Pkinase-domain-containing protein</fullName>
    </submittedName>
</protein>
<dbReference type="InterPro" id="IPR017441">
    <property type="entry name" value="Protein_kinase_ATP_BS"/>
</dbReference>
<evidence type="ECO:0000313" key="12">
    <source>
        <dbReference type="Proteomes" id="UP000007264"/>
    </source>
</evidence>
<evidence type="ECO:0000256" key="7">
    <source>
        <dbReference type="PROSITE-ProRule" id="PRU10141"/>
    </source>
</evidence>
<proteinExistence type="inferred from homology"/>
<dbReference type="Proteomes" id="UP000007264">
    <property type="component" value="Unassembled WGS sequence"/>
</dbReference>
<dbReference type="PROSITE" id="PS00018">
    <property type="entry name" value="EF_HAND_1"/>
    <property type="match status" value="2"/>
</dbReference>
<dbReference type="PROSITE" id="PS50222">
    <property type="entry name" value="EF_HAND_2"/>
    <property type="match status" value="2"/>
</dbReference>
<keyword evidence="12" id="KW-1185">Reference proteome</keyword>
<dbReference type="GO" id="GO:0005524">
    <property type="term" value="F:ATP binding"/>
    <property type="evidence" value="ECO:0007669"/>
    <property type="project" value="UniProtKB-UniRule"/>
</dbReference>
<dbReference type="Gene3D" id="1.10.510.10">
    <property type="entry name" value="Transferase(Phosphotransferase) domain 1"/>
    <property type="match status" value="1"/>
</dbReference>
<evidence type="ECO:0000256" key="5">
    <source>
        <dbReference type="ARBA" id="ARBA00022837"/>
    </source>
</evidence>
<dbReference type="InterPro" id="IPR002048">
    <property type="entry name" value="EF_hand_dom"/>
</dbReference>
<feature type="binding site" evidence="7">
    <location>
        <position position="31"/>
    </location>
    <ligand>
        <name>ATP</name>
        <dbReference type="ChEBI" id="CHEBI:30616"/>
    </ligand>
</feature>
<dbReference type="EMBL" id="AGSI01000021">
    <property type="protein sequence ID" value="EIE18884.1"/>
    <property type="molecule type" value="Genomic_DNA"/>
</dbReference>
<dbReference type="SMART" id="SM00054">
    <property type="entry name" value="EFh"/>
    <property type="match status" value="3"/>
</dbReference>
<evidence type="ECO:0000259" key="9">
    <source>
        <dbReference type="PROSITE" id="PS50011"/>
    </source>
</evidence>
<dbReference type="GeneID" id="17036834"/>
<keyword evidence="2" id="KW-0808">Transferase</keyword>
<dbReference type="Pfam" id="PF00069">
    <property type="entry name" value="Pkinase"/>
    <property type="match status" value="1"/>
</dbReference>
<feature type="domain" description="EF-hand" evidence="10">
    <location>
        <begin position="381"/>
        <end position="416"/>
    </location>
</feature>
<feature type="domain" description="EF-hand" evidence="10">
    <location>
        <begin position="341"/>
        <end position="376"/>
    </location>
</feature>
<evidence type="ECO:0000256" key="8">
    <source>
        <dbReference type="RuleBase" id="RU000304"/>
    </source>
</evidence>
<dbReference type="Pfam" id="PF13202">
    <property type="entry name" value="EF-hand_5"/>
    <property type="match status" value="1"/>
</dbReference>
<keyword evidence="6 7" id="KW-0067">ATP-binding</keyword>
<dbReference type="PROSITE" id="PS00108">
    <property type="entry name" value="PROTEIN_KINASE_ST"/>
    <property type="match status" value="1"/>
</dbReference>
<dbReference type="GO" id="GO:0005509">
    <property type="term" value="F:calcium ion binding"/>
    <property type="evidence" value="ECO:0007669"/>
    <property type="project" value="InterPro"/>
</dbReference>
<dbReference type="InterPro" id="IPR011009">
    <property type="entry name" value="Kinase-like_dom_sf"/>
</dbReference>
<dbReference type="PANTHER" id="PTHR24349">
    <property type="entry name" value="SERINE/THREONINE-PROTEIN KINASE"/>
    <property type="match status" value="1"/>
</dbReference>
<keyword evidence="4" id="KW-0418">Kinase</keyword>
<comment type="caution">
    <text evidence="11">The sequence shown here is derived from an EMBL/GenBank/DDBJ whole genome shotgun (WGS) entry which is preliminary data.</text>
</comment>
<dbReference type="GO" id="GO:0004674">
    <property type="term" value="F:protein serine/threonine kinase activity"/>
    <property type="evidence" value="ECO:0007669"/>
    <property type="project" value="UniProtKB-KW"/>
</dbReference>
<dbReference type="InterPro" id="IPR011992">
    <property type="entry name" value="EF-hand-dom_pair"/>
</dbReference>
<dbReference type="Pfam" id="PF13499">
    <property type="entry name" value="EF-hand_7"/>
    <property type="match status" value="1"/>
</dbReference>
<dbReference type="InterPro" id="IPR018247">
    <property type="entry name" value="EF_Hand_1_Ca_BS"/>
</dbReference>
<dbReference type="OrthoDB" id="40902at2759"/>
<dbReference type="SUPFAM" id="SSF47473">
    <property type="entry name" value="EF-hand"/>
    <property type="match status" value="1"/>
</dbReference>
<evidence type="ECO:0000256" key="4">
    <source>
        <dbReference type="ARBA" id="ARBA00022777"/>
    </source>
</evidence>
<dbReference type="PROSITE" id="PS50011">
    <property type="entry name" value="PROTEIN_KINASE_DOM"/>
    <property type="match status" value="1"/>
</dbReference>
<dbReference type="Gene3D" id="1.10.238.10">
    <property type="entry name" value="EF-hand"/>
    <property type="match status" value="1"/>
</dbReference>
<dbReference type="AlphaFoldDB" id="I0YKG5"/>
<evidence type="ECO:0000256" key="3">
    <source>
        <dbReference type="ARBA" id="ARBA00022741"/>
    </source>
</evidence>
<keyword evidence="3 7" id="KW-0547">Nucleotide-binding</keyword>
<feature type="non-terminal residue" evidence="11">
    <location>
        <position position="1"/>
    </location>
</feature>
<dbReference type="InterPro" id="IPR008271">
    <property type="entry name" value="Ser/Thr_kinase_AS"/>
</dbReference>
<keyword evidence="1 8" id="KW-0723">Serine/threonine-protein kinase</keyword>
<accession>I0YKG5</accession>
<dbReference type="InterPro" id="IPR050205">
    <property type="entry name" value="CDPK_Ser/Thr_kinases"/>
</dbReference>
<reference evidence="11 12" key="1">
    <citation type="journal article" date="2012" name="Genome Biol.">
        <title>The genome of the polar eukaryotic microalga coccomyxa subellipsoidea reveals traits of cold adaptation.</title>
        <authorList>
            <person name="Blanc G."/>
            <person name="Agarkova I."/>
            <person name="Grimwood J."/>
            <person name="Kuo A."/>
            <person name="Brueggeman A."/>
            <person name="Dunigan D."/>
            <person name="Gurnon J."/>
            <person name="Ladunga I."/>
            <person name="Lindquist E."/>
            <person name="Lucas S."/>
            <person name="Pangilinan J."/>
            <person name="Proschold T."/>
            <person name="Salamov A."/>
            <person name="Schmutz J."/>
            <person name="Weeks D."/>
            <person name="Yamada T."/>
            <person name="Claverie J.M."/>
            <person name="Grigoriev I."/>
            <person name="Van Etten J."/>
            <person name="Lomsadze A."/>
            <person name="Borodovsky M."/>
        </authorList>
    </citation>
    <scope>NUCLEOTIDE SEQUENCE [LARGE SCALE GENOMIC DNA]</scope>
    <source>
        <strain evidence="11 12">C-169</strain>
    </source>
</reference>
<name>I0YKG5_COCSC</name>
<evidence type="ECO:0000256" key="1">
    <source>
        <dbReference type="ARBA" id="ARBA00022527"/>
    </source>
</evidence>
<keyword evidence="5" id="KW-0106">Calcium</keyword>
<comment type="similarity">
    <text evidence="8">Belongs to the protein kinase superfamily.</text>
</comment>
<dbReference type="SMART" id="SM00220">
    <property type="entry name" value="S_TKc"/>
    <property type="match status" value="1"/>
</dbReference>
<dbReference type="STRING" id="574566.I0YKG5"/>
<evidence type="ECO:0000256" key="6">
    <source>
        <dbReference type="ARBA" id="ARBA00022840"/>
    </source>
</evidence>
<dbReference type="KEGG" id="csl:COCSUDRAFT_20203"/>
<sequence length="437" mass="48875">RYELGKVLGAGSFGIVREAVGKRTGMRYACKTIPKVPKRGKGTPRYLLKLQTEVDAMVQLGPSLDAVYLKGAFEDDGNIHLVMELCSGGGILDRMKEGTLTEARIADIIRSVLRFIAQCHAKGIIYRDVKPDNFLFLSKDEDSPIRATDFGLSIRHWPADGKLKSRSGTPVYMAPEVIMQEYGPEADLWSVGMLLYQLLTGTFPFWDSGCVLAVMQVWQAILTKKVDLNSWKIKRSVSSPARDLLKGLLERDPAKRLTAAAALEMAWVREGGCAPTTPLEGTVVQRLQRHATYGHLKQARCFTFEMLYWNPSLFEETDTDSSGGIDSEELAAGLLKRGYSLTRAEVDQLIDRMDLNQDGNIAFDEFSSALVDWKKLQQDDLWVRWVDQAFSKLDLNGDGYISLEEIMHKLPLMTTDPDDDIESERLLEVRSCPAASL</sequence>
<evidence type="ECO:0000259" key="10">
    <source>
        <dbReference type="PROSITE" id="PS50222"/>
    </source>
</evidence>
<evidence type="ECO:0000313" key="11">
    <source>
        <dbReference type="EMBL" id="EIE18884.1"/>
    </source>
</evidence>
<dbReference type="InterPro" id="IPR000719">
    <property type="entry name" value="Prot_kinase_dom"/>
</dbReference>
<evidence type="ECO:0000256" key="2">
    <source>
        <dbReference type="ARBA" id="ARBA00022679"/>
    </source>
</evidence>
<dbReference type="SUPFAM" id="SSF56112">
    <property type="entry name" value="Protein kinase-like (PK-like)"/>
    <property type="match status" value="1"/>
</dbReference>
<dbReference type="eggNOG" id="KOG0032">
    <property type="taxonomic scope" value="Eukaryota"/>
</dbReference>
<organism evidence="11 12">
    <name type="scientific">Coccomyxa subellipsoidea (strain C-169)</name>
    <name type="common">Green microalga</name>
    <dbReference type="NCBI Taxonomy" id="574566"/>
    <lineage>
        <taxon>Eukaryota</taxon>
        <taxon>Viridiplantae</taxon>
        <taxon>Chlorophyta</taxon>
        <taxon>core chlorophytes</taxon>
        <taxon>Trebouxiophyceae</taxon>
        <taxon>Trebouxiophyceae incertae sedis</taxon>
        <taxon>Coccomyxaceae</taxon>
        <taxon>Coccomyxa</taxon>
        <taxon>Coccomyxa subellipsoidea</taxon>
    </lineage>
</organism>
<dbReference type="RefSeq" id="XP_005643428.1">
    <property type="nucleotide sequence ID" value="XM_005643371.1"/>
</dbReference>
<gene>
    <name evidence="11" type="ORF">COCSUDRAFT_20203</name>
</gene>
<dbReference type="PROSITE" id="PS00107">
    <property type="entry name" value="PROTEIN_KINASE_ATP"/>
    <property type="match status" value="1"/>
</dbReference>
<feature type="domain" description="Protein kinase" evidence="9">
    <location>
        <begin position="2"/>
        <end position="268"/>
    </location>
</feature>